<keyword evidence="2" id="KW-1185">Reference proteome</keyword>
<name>A0A936YV21_9HYPH</name>
<accession>A0A936YV21</accession>
<protein>
    <submittedName>
        <fullName evidence="1">Uncharacterized protein</fullName>
    </submittedName>
</protein>
<sequence>MTATITNFKDWYDNADIPTRGEDGVWYDLEDGIAFSPDTKEKRVRSSAVLKAAEARKFAKSLGGNALAGGSAKQKKWAEELRRSALNSLSPQLAERVLATKQMQSTLWWIENRENFDIRFVGCANTTDIHFERILKDIEVHNFQKPLRELLSALENAVRRNLGRTFVTTDKAIQDCNILLKSRSTDRNAFAAMADRAIAEIEKL</sequence>
<reference evidence="1" key="1">
    <citation type="submission" date="2021-01" db="EMBL/GenBank/DDBJ databases">
        <title>Rhizobium sp. strain KVB221 16S ribosomal RNA gene Genome sequencing and assembly.</title>
        <authorList>
            <person name="Kang M."/>
        </authorList>
    </citation>
    <scope>NUCLEOTIDE SEQUENCE</scope>
    <source>
        <strain evidence="1">KVB221</strain>
    </source>
</reference>
<organism evidence="1 2">
    <name type="scientific">Rhizobium setariae</name>
    <dbReference type="NCBI Taxonomy" id="2801340"/>
    <lineage>
        <taxon>Bacteria</taxon>
        <taxon>Pseudomonadati</taxon>
        <taxon>Pseudomonadota</taxon>
        <taxon>Alphaproteobacteria</taxon>
        <taxon>Hyphomicrobiales</taxon>
        <taxon>Rhizobiaceae</taxon>
        <taxon>Rhizobium/Agrobacterium group</taxon>
        <taxon>Rhizobium</taxon>
    </lineage>
</organism>
<evidence type="ECO:0000313" key="1">
    <source>
        <dbReference type="EMBL" id="MBL0375394.1"/>
    </source>
</evidence>
<comment type="caution">
    <text evidence="1">The sequence shown here is derived from an EMBL/GenBank/DDBJ whole genome shotgun (WGS) entry which is preliminary data.</text>
</comment>
<dbReference type="AlphaFoldDB" id="A0A936YV21"/>
<dbReference type="EMBL" id="JAEQNC010000023">
    <property type="protein sequence ID" value="MBL0375394.1"/>
    <property type="molecule type" value="Genomic_DNA"/>
</dbReference>
<proteinExistence type="predicted"/>
<evidence type="ECO:0000313" key="2">
    <source>
        <dbReference type="Proteomes" id="UP000633219"/>
    </source>
</evidence>
<gene>
    <name evidence="1" type="ORF">JJB09_25615</name>
</gene>
<dbReference type="RefSeq" id="WP_201663941.1">
    <property type="nucleotide sequence ID" value="NZ_JAEQNC010000023.1"/>
</dbReference>
<dbReference type="Proteomes" id="UP000633219">
    <property type="component" value="Unassembled WGS sequence"/>
</dbReference>